<proteinExistence type="predicted"/>
<name>A0A2P2PEQ0_RHIMU</name>
<dbReference type="EMBL" id="GGEC01072729">
    <property type="protein sequence ID" value="MBX53213.1"/>
    <property type="molecule type" value="Transcribed_RNA"/>
</dbReference>
<reference evidence="1" key="1">
    <citation type="submission" date="2018-02" db="EMBL/GenBank/DDBJ databases">
        <title>Rhizophora mucronata_Transcriptome.</title>
        <authorList>
            <person name="Meera S.P."/>
            <person name="Sreeshan A."/>
            <person name="Augustine A."/>
        </authorList>
    </citation>
    <scope>NUCLEOTIDE SEQUENCE</scope>
    <source>
        <tissue evidence="1">Leaf</tissue>
    </source>
</reference>
<evidence type="ECO:0000313" key="1">
    <source>
        <dbReference type="EMBL" id="MBX53213.1"/>
    </source>
</evidence>
<accession>A0A2P2PEQ0</accession>
<protein>
    <submittedName>
        <fullName evidence="1">Uncharacterized protein</fullName>
    </submittedName>
</protein>
<organism evidence="1">
    <name type="scientific">Rhizophora mucronata</name>
    <name type="common">Asiatic mangrove</name>
    <dbReference type="NCBI Taxonomy" id="61149"/>
    <lineage>
        <taxon>Eukaryota</taxon>
        <taxon>Viridiplantae</taxon>
        <taxon>Streptophyta</taxon>
        <taxon>Embryophyta</taxon>
        <taxon>Tracheophyta</taxon>
        <taxon>Spermatophyta</taxon>
        <taxon>Magnoliopsida</taxon>
        <taxon>eudicotyledons</taxon>
        <taxon>Gunneridae</taxon>
        <taxon>Pentapetalae</taxon>
        <taxon>rosids</taxon>
        <taxon>fabids</taxon>
        <taxon>Malpighiales</taxon>
        <taxon>Rhizophoraceae</taxon>
        <taxon>Rhizophora</taxon>
    </lineage>
</organism>
<dbReference type="AlphaFoldDB" id="A0A2P2PEQ0"/>
<sequence length="33" mass="4133">MSNFMHFFWICHIIEELYAFMPMTFDFLKTEIV</sequence>